<evidence type="ECO:0000313" key="3">
    <source>
        <dbReference type="Proteomes" id="UP000694892"/>
    </source>
</evidence>
<protein>
    <submittedName>
        <fullName evidence="2">Uncharacterized protein</fullName>
    </submittedName>
</protein>
<organism evidence="2 3">
    <name type="scientific">Xenopus laevis</name>
    <name type="common">African clawed frog</name>
    <dbReference type="NCBI Taxonomy" id="8355"/>
    <lineage>
        <taxon>Eukaryota</taxon>
        <taxon>Metazoa</taxon>
        <taxon>Chordata</taxon>
        <taxon>Craniata</taxon>
        <taxon>Vertebrata</taxon>
        <taxon>Euteleostomi</taxon>
        <taxon>Amphibia</taxon>
        <taxon>Batrachia</taxon>
        <taxon>Anura</taxon>
        <taxon>Pipoidea</taxon>
        <taxon>Pipidae</taxon>
        <taxon>Xenopodinae</taxon>
        <taxon>Xenopus</taxon>
        <taxon>Xenopus</taxon>
    </lineage>
</organism>
<sequence>MGDTPSSLPLGSHTSQNPQRGSFTLGKNGAIRWDPPASFQGLVYPFTADDPVNGNDCIVLHAAVASLLDPDSCKLWYWFQADGVHEVRWAAVGLYNL</sequence>
<name>A0A974CBB1_XENLA</name>
<feature type="region of interest" description="Disordered" evidence="1">
    <location>
        <begin position="1"/>
        <end position="29"/>
    </location>
</feature>
<feature type="compositionally biased region" description="Polar residues" evidence="1">
    <location>
        <begin position="1"/>
        <end position="22"/>
    </location>
</feature>
<reference evidence="3" key="1">
    <citation type="journal article" date="2016" name="Nature">
        <title>Genome evolution in the allotetraploid frog Xenopus laevis.</title>
        <authorList>
            <person name="Session A.M."/>
            <person name="Uno Y."/>
            <person name="Kwon T."/>
            <person name="Chapman J.A."/>
            <person name="Toyoda A."/>
            <person name="Takahashi S."/>
            <person name="Fukui A."/>
            <person name="Hikosaka A."/>
            <person name="Suzuki A."/>
            <person name="Kondo M."/>
            <person name="van Heeringen S.J."/>
            <person name="Quigley I."/>
            <person name="Heinz S."/>
            <person name="Ogino H."/>
            <person name="Ochi H."/>
            <person name="Hellsten U."/>
            <person name="Lyons J.B."/>
            <person name="Simakov O."/>
            <person name="Putnam N."/>
            <person name="Stites J."/>
            <person name="Kuroki Y."/>
            <person name="Tanaka T."/>
            <person name="Michiue T."/>
            <person name="Watanabe M."/>
            <person name="Bogdanovic O."/>
            <person name="Lister R."/>
            <person name="Georgiou G."/>
            <person name="Paranjpe S.S."/>
            <person name="van Kruijsbergen I."/>
            <person name="Shu S."/>
            <person name="Carlson J."/>
            <person name="Kinoshita T."/>
            <person name="Ohta Y."/>
            <person name="Mawaribuchi S."/>
            <person name="Jenkins J."/>
            <person name="Grimwood J."/>
            <person name="Schmutz J."/>
            <person name="Mitros T."/>
            <person name="Mozaffari S.V."/>
            <person name="Suzuki Y."/>
            <person name="Haramoto Y."/>
            <person name="Yamamoto T.S."/>
            <person name="Takagi C."/>
            <person name="Heald R."/>
            <person name="Miller K."/>
            <person name="Haudenschild C."/>
            <person name="Kitzman J."/>
            <person name="Nakayama T."/>
            <person name="Izutsu Y."/>
            <person name="Robert J."/>
            <person name="Fortriede J."/>
            <person name="Burns K."/>
            <person name="Lotay V."/>
            <person name="Karimi K."/>
            <person name="Yasuoka Y."/>
            <person name="Dichmann D.S."/>
            <person name="Flajnik M.F."/>
            <person name="Houston D.W."/>
            <person name="Shendure J."/>
            <person name="DuPasquier L."/>
            <person name="Vize P.D."/>
            <person name="Zorn A.M."/>
            <person name="Ito M."/>
            <person name="Marcotte E.M."/>
            <person name="Wallingford J.B."/>
            <person name="Ito Y."/>
            <person name="Asashima M."/>
            <person name="Ueno N."/>
            <person name="Matsuda Y."/>
            <person name="Veenstra G.J."/>
            <person name="Fujiyama A."/>
            <person name="Harland R.M."/>
            <person name="Taira M."/>
            <person name="Rokhsar D.S."/>
        </authorList>
    </citation>
    <scope>NUCLEOTIDE SEQUENCE [LARGE SCALE GENOMIC DNA]</scope>
    <source>
        <strain evidence="3">J</strain>
    </source>
</reference>
<evidence type="ECO:0000256" key="1">
    <source>
        <dbReference type="SAM" id="MobiDB-lite"/>
    </source>
</evidence>
<dbReference type="EMBL" id="CM004479">
    <property type="protein sequence ID" value="OCT69851.1"/>
    <property type="molecule type" value="Genomic_DNA"/>
</dbReference>
<proteinExistence type="predicted"/>
<dbReference type="AlphaFoldDB" id="A0A974CBB1"/>
<accession>A0A974CBB1</accession>
<evidence type="ECO:0000313" key="2">
    <source>
        <dbReference type="EMBL" id="OCT69851.1"/>
    </source>
</evidence>
<gene>
    <name evidence="2" type="ORF">XELAEV_18036776mg</name>
</gene>
<dbReference type="Proteomes" id="UP000694892">
    <property type="component" value="Chromosome 7S"/>
</dbReference>